<dbReference type="EMBL" id="FNCC01000001">
    <property type="protein sequence ID" value="SDF47545.1"/>
    <property type="molecule type" value="Genomic_DNA"/>
</dbReference>
<dbReference type="Proteomes" id="UP000199623">
    <property type="component" value="Unassembled WGS sequence"/>
</dbReference>
<feature type="signal peptide" evidence="3">
    <location>
        <begin position="1"/>
        <end position="24"/>
    </location>
</feature>
<dbReference type="InterPro" id="IPR001434">
    <property type="entry name" value="OmcB-like_DUF11"/>
</dbReference>
<evidence type="ECO:0000313" key="6">
    <source>
        <dbReference type="Proteomes" id="UP000199623"/>
    </source>
</evidence>
<protein>
    <submittedName>
        <fullName evidence="5">Component of the Tol biopolymer transport system</fullName>
    </submittedName>
</protein>
<dbReference type="Pfam" id="PF01345">
    <property type="entry name" value="DUF11"/>
    <property type="match status" value="1"/>
</dbReference>
<feature type="region of interest" description="Disordered" evidence="2">
    <location>
        <begin position="479"/>
        <end position="499"/>
    </location>
</feature>
<name>A0A1G7LDK1_9PSEU</name>
<feature type="chain" id="PRO_5039464216" evidence="3">
    <location>
        <begin position="25"/>
        <end position="1004"/>
    </location>
</feature>
<proteinExistence type="inferred from homology"/>
<sequence>MSRRARTRTLAVLAAVVAACGVTVVVRDVTGPVEAAAQPGEPVTGRIAFAGTEHRSLGYVADPQPDVLSPTTPLLGDGPAHYDDHVSARGGLVVFTSLRDEARPQVYLRDADGGVRALTRGHDAAHPQLSPDLRTVVFGSRGDLWLVGVDGGEPRQLTGTASDESWPTFSPDGTEIAFSGDRDGGREVYRMPVTGGAATRVTDEPVGDATEPAWNPVDGRIAYTLWTDGVPRVRVLSGGTTGTPLLGGDQAAWRGHWPAWLPDGSRLLFLSLDQVCTCTADPNAVKVYRADTTPGLPLTAPPDLLLGEDRHLSSPSWQAGGEPRLLVSRTSAPTWFTATLQDIRPDGSDPRDLGVTVLREDPGAVDDPNLLFRPRAGFDPWATRQSYSPDGRQILLSRFEDEDGLRVQRLWLVDADGGNPRRVPVADRQPADWEFDAGFSPDGRFIAFARRSPGGVRPDGAQSRVVVVEAATGAVAGVLRPPPEVSDQEDTQPAWSPDGTTLAFTRGIISDGPTGEVRDNHIWTARAGTLDQQRDLSALVCGSDCAVTDDSPAFSPDGRELVFNREADGLLRVGLTGPVCEVLLGTGSCAAPVTAPAGPFQPRDAAPAPDGRIALTTRRAGDVRSPEELAVLDPGTGTLDRIATRLPGRQKEPTWQQSVDLAVDAPPAASVDVDRTASVPVTVLNRGPAASPGTVLTVAVPAGLRLAGLRTSAGPCAAEEPRCDLGVVAAGASVEVVADVVGVVPGPHRLDWSVAGAVLDVLPSDNADDTVLTVGEPPPSTTLPPPPTILPAGPALTVVVQPNPSYVGGRAVATYTVRNGGGSLATGLRLDFLLPAQVPVAALPPGCAPTSCVLPDLVAGGTQVVQVVLAPTAAVRTEVRGVLRTTGTDADPADNTAVAPMTVLQPRIVAVPPIGKPGFVTSVRGEDFPPGAPVRLSWTPGITAAAAPALPRQDGRFTAQLLILAKDQTGPRTITATGPGFRAVTTPFLVVAGSIGPPDMVARR</sequence>
<evidence type="ECO:0000256" key="2">
    <source>
        <dbReference type="SAM" id="MobiDB-lite"/>
    </source>
</evidence>
<dbReference type="PANTHER" id="PTHR36842:SF1">
    <property type="entry name" value="PROTEIN TOLB"/>
    <property type="match status" value="1"/>
</dbReference>
<dbReference type="OrthoDB" id="9808778at2"/>
<dbReference type="Pfam" id="PF26549">
    <property type="entry name" value="Tricorn_N"/>
    <property type="match status" value="1"/>
</dbReference>
<accession>A0A1G7LDK1</accession>
<dbReference type="Gene3D" id="2.120.10.30">
    <property type="entry name" value="TolB, C-terminal domain"/>
    <property type="match status" value="3"/>
</dbReference>
<gene>
    <name evidence="5" type="ORF">SAMN05216553_101805</name>
</gene>
<dbReference type="InterPro" id="IPR011659">
    <property type="entry name" value="WD40"/>
</dbReference>
<comment type="similarity">
    <text evidence="1">Belongs to the TolB family.</text>
</comment>
<evidence type="ECO:0000313" key="5">
    <source>
        <dbReference type="EMBL" id="SDF47545.1"/>
    </source>
</evidence>
<dbReference type="InterPro" id="IPR011042">
    <property type="entry name" value="6-blade_b-propeller_TolB-like"/>
</dbReference>
<evidence type="ECO:0000256" key="1">
    <source>
        <dbReference type="ARBA" id="ARBA00009820"/>
    </source>
</evidence>
<dbReference type="AlphaFoldDB" id="A0A1G7LDK1"/>
<dbReference type="RefSeq" id="WP_090045770.1">
    <property type="nucleotide sequence ID" value="NZ_FNCC01000001.1"/>
</dbReference>
<keyword evidence="3" id="KW-0732">Signal</keyword>
<feature type="domain" description="DUF11" evidence="4">
    <location>
        <begin position="661"/>
        <end position="739"/>
    </location>
</feature>
<dbReference type="PANTHER" id="PTHR36842">
    <property type="entry name" value="PROTEIN TOLB HOMOLOG"/>
    <property type="match status" value="1"/>
</dbReference>
<reference evidence="6" key="1">
    <citation type="submission" date="2016-10" db="EMBL/GenBank/DDBJ databases">
        <authorList>
            <person name="Varghese N."/>
            <person name="Submissions S."/>
        </authorList>
    </citation>
    <scope>NUCLEOTIDE SEQUENCE [LARGE SCALE GENOMIC DNA]</scope>
    <source>
        <strain evidence="6">CGMCC 4.3506</strain>
    </source>
</reference>
<dbReference type="SUPFAM" id="SSF82171">
    <property type="entry name" value="DPP6 N-terminal domain-like"/>
    <property type="match status" value="2"/>
</dbReference>
<evidence type="ECO:0000259" key="4">
    <source>
        <dbReference type="Pfam" id="PF01345"/>
    </source>
</evidence>
<dbReference type="PROSITE" id="PS51257">
    <property type="entry name" value="PROKAR_LIPOPROTEIN"/>
    <property type="match status" value="1"/>
</dbReference>
<organism evidence="5 6">
    <name type="scientific">Lentzea fradiae</name>
    <dbReference type="NCBI Taxonomy" id="200378"/>
    <lineage>
        <taxon>Bacteria</taxon>
        <taxon>Bacillati</taxon>
        <taxon>Actinomycetota</taxon>
        <taxon>Actinomycetes</taxon>
        <taxon>Pseudonocardiales</taxon>
        <taxon>Pseudonocardiaceae</taxon>
        <taxon>Lentzea</taxon>
    </lineage>
</organism>
<dbReference type="STRING" id="200378.SAMN05216553_101805"/>
<keyword evidence="6" id="KW-1185">Reference proteome</keyword>
<evidence type="ECO:0000256" key="3">
    <source>
        <dbReference type="SAM" id="SignalP"/>
    </source>
</evidence>
<dbReference type="Pfam" id="PF07676">
    <property type="entry name" value="PD40"/>
    <property type="match status" value="4"/>
</dbReference>